<comment type="caution">
    <text evidence="1">The sequence shown here is derived from an EMBL/GenBank/DDBJ whole genome shotgun (WGS) entry which is preliminary data.</text>
</comment>
<reference evidence="1 2" key="1">
    <citation type="submission" date="2017-03" db="EMBL/GenBank/DDBJ databases">
        <title>Genomes of endolithic fungi from Antarctica.</title>
        <authorList>
            <person name="Coleine C."/>
            <person name="Masonjones S."/>
            <person name="Stajich J.E."/>
        </authorList>
    </citation>
    <scope>NUCLEOTIDE SEQUENCE [LARGE SCALE GENOMIC DNA]</scope>
    <source>
        <strain evidence="1 2">CCFEE 5311</strain>
    </source>
</reference>
<dbReference type="OrthoDB" id="3863302at2759"/>
<protein>
    <submittedName>
        <fullName evidence="1">Uncharacterized protein</fullName>
    </submittedName>
</protein>
<dbReference type="Proteomes" id="UP000310066">
    <property type="component" value="Unassembled WGS sequence"/>
</dbReference>
<accession>A0A4U0UCP1</accession>
<gene>
    <name evidence="1" type="ORF">B0A54_14447</name>
</gene>
<name>A0A4U0UCP1_9PEZI</name>
<organism evidence="1 2">
    <name type="scientific">Friedmanniomyces endolithicus</name>
    <dbReference type="NCBI Taxonomy" id="329885"/>
    <lineage>
        <taxon>Eukaryota</taxon>
        <taxon>Fungi</taxon>
        <taxon>Dikarya</taxon>
        <taxon>Ascomycota</taxon>
        <taxon>Pezizomycotina</taxon>
        <taxon>Dothideomycetes</taxon>
        <taxon>Dothideomycetidae</taxon>
        <taxon>Mycosphaerellales</taxon>
        <taxon>Teratosphaeriaceae</taxon>
        <taxon>Friedmanniomyces</taxon>
    </lineage>
</organism>
<evidence type="ECO:0000313" key="1">
    <source>
        <dbReference type="EMBL" id="TKA32296.1"/>
    </source>
</evidence>
<proteinExistence type="predicted"/>
<evidence type="ECO:0000313" key="2">
    <source>
        <dbReference type="Proteomes" id="UP000310066"/>
    </source>
</evidence>
<dbReference type="EMBL" id="NAJP01000091">
    <property type="protein sequence ID" value="TKA32296.1"/>
    <property type="molecule type" value="Genomic_DNA"/>
</dbReference>
<sequence length="100" mass="11135">MGGQGTKRVHFDLPADSSFDMAIHLPLKSALKVSPPAAATAPRLSFEAVVIEPYKSTTKPVKCKASSADGRYEVRNTKRTEYYGDGRKVTLYKKTYSYWT</sequence>
<dbReference type="AlphaFoldDB" id="A0A4U0UCP1"/>